<gene>
    <name evidence="2" type="ORF">SAMN04244559_03194</name>
</gene>
<dbReference type="RefSeq" id="WP_074770330.1">
    <property type="nucleotide sequence ID" value="NZ_FNWO01000017.1"/>
</dbReference>
<sequence>MLQTAAADLSDLARVETSAHALLDVVTELAAVMEEENRLLAAGFPAGLVGTSDRKGELTAEYADLWDQVRAEAAQALAADPDFARSLMQAVGDLRQVANENLARLEAAMTASRRRVEAALAALHEDASTGRTYGSDGEMLLAHFPTAGANFHA</sequence>
<dbReference type="AlphaFoldDB" id="A0A1H6JHX4"/>
<evidence type="ECO:0008006" key="4">
    <source>
        <dbReference type="Google" id="ProtNLM"/>
    </source>
</evidence>
<dbReference type="Proteomes" id="UP000182983">
    <property type="component" value="Unassembled WGS sequence"/>
</dbReference>
<keyword evidence="1" id="KW-0175">Coiled coil</keyword>
<dbReference type="EMBL" id="FNWO01000017">
    <property type="protein sequence ID" value="SEH61937.1"/>
    <property type="molecule type" value="Genomic_DNA"/>
</dbReference>
<evidence type="ECO:0000313" key="3">
    <source>
        <dbReference type="Proteomes" id="UP000182983"/>
    </source>
</evidence>
<keyword evidence="3" id="KW-1185">Reference proteome</keyword>
<proteinExistence type="predicted"/>
<feature type="coiled-coil region" evidence="1">
    <location>
        <begin position="95"/>
        <end position="122"/>
    </location>
</feature>
<name>A0A1H6JHX4_MAGFU</name>
<accession>A0A1H6JHX4</accession>
<evidence type="ECO:0000256" key="1">
    <source>
        <dbReference type="SAM" id="Coils"/>
    </source>
</evidence>
<protein>
    <recommendedName>
        <fullName evidence="4">Flagellar biosynthesis protein FlgN</fullName>
    </recommendedName>
</protein>
<evidence type="ECO:0000313" key="2">
    <source>
        <dbReference type="EMBL" id="SEH61937.1"/>
    </source>
</evidence>
<dbReference type="OrthoDB" id="7354796at2"/>
<reference evidence="3" key="1">
    <citation type="submission" date="2016-10" db="EMBL/GenBank/DDBJ databases">
        <authorList>
            <person name="Varghese N."/>
            <person name="Submissions S."/>
        </authorList>
    </citation>
    <scope>NUCLEOTIDE SEQUENCE [LARGE SCALE GENOMIC DNA]</scope>
    <source>
        <strain evidence="3">DSM 13234</strain>
    </source>
</reference>
<organism evidence="2 3">
    <name type="scientific">Magnetospirillum fulvum</name>
    <name type="common">Rhodospirillum fulvum</name>
    <dbReference type="NCBI Taxonomy" id="1082"/>
    <lineage>
        <taxon>Bacteria</taxon>
        <taxon>Pseudomonadati</taxon>
        <taxon>Pseudomonadota</taxon>
        <taxon>Alphaproteobacteria</taxon>
        <taxon>Rhodospirillales</taxon>
        <taxon>Rhodospirillaceae</taxon>
        <taxon>Magnetospirillum</taxon>
    </lineage>
</organism>